<proteinExistence type="predicted"/>
<sequence>MFSRLFPGPNAGLFLASTNRRPKSPSRRFSAEPPPAATSIHHHQTQNDSPIRTPYHSNLISETDTKPTRTGRGTCRTIATPNHQPPNPIAGNRSAYQHRFSPNSQPEITFIAQLTIQLLEDFAARPGADEFRGYLRFEPLPPWLHHSLHVLPPLDFAIAITANPPVLCYAIFDLEKEEKERRVLRVAHVNETRREPNCYRHRLLRVPRPSITTAQTLILTRRRHYFHQWTKSEFFWASLLLTNGFSKMRIQETKGPLLWTFSSMHLMRRSSESSIPRFSVPLSLRMVTRPRMCQSSFRLKSRTIHEFVKA</sequence>
<accession>A0A830CQN3</accession>
<comment type="caution">
    <text evidence="2">The sequence shown here is derived from an EMBL/GenBank/DDBJ whole genome shotgun (WGS) entry which is preliminary data.</text>
</comment>
<reference evidence="2" key="1">
    <citation type="submission" date="2020-07" db="EMBL/GenBank/DDBJ databases">
        <title>Ethylene signaling mediates host invasion by parasitic plants.</title>
        <authorList>
            <person name="Yoshida S."/>
        </authorList>
    </citation>
    <scope>NUCLEOTIDE SEQUENCE</scope>
    <source>
        <strain evidence="2">Okayama</strain>
    </source>
</reference>
<gene>
    <name evidence="2" type="ORF">PHJA_002366000</name>
</gene>
<protein>
    <submittedName>
        <fullName evidence="2">Uncharacterized protein</fullName>
    </submittedName>
</protein>
<evidence type="ECO:0000313" key="2">
    <source>
        <dbReference type="EMBL" id="GFQ02221.1"/>
    </source>
</evidence>
<dbReference type="Proteomes" id="UP000653305">
    <property type="component" value="Unassembled WGS sequence"/>
</dbReference>
<name>A0A830CQN3_9LAMI</name>
<organism evidence="2 3">
    <name type="scientific">Phtheirospermum japonicum</name>
    <dbReference type="NCBI Taxonomy" id="374723"/>
    <lineage>
        <taxon>Eukaryota</taxon>
        <taxon>Viridiplantae</taxon>
        <taxon>Streptophyta</taxon>
        <taxon>Embryophyta</taxon>
        <taxon>Tracheophyta</taxon>
        <taxon>Spermatophyta</taxon>
        <taxon>Magnoliopsida</taxon>
        <taxon>eudicotyledons</taxon>
        <taxon>Gunneridae</taxon>
        <taxon>Pentapetalae</taxon>
        <taxon>asterids</taxon>
        <taxon>lamiids</taxon>
        <taxon>Lamiales</taxon>
        <taxon>Orobanchaceae</taxon>
        <taxon>Orobanchaceae incertae sedis</taxon>
        <taxon>Phtheirospermum</taxon>
    </lineage>
</organism>
<dbReference type="EMBL" id="BMAC01000732">
    <property type="protein sequence ID" value="GFQ02221.1"/>
    <property type="molecule type" value="Genomic_DNA"/>
</dbReference>
<evidence type="ECO:0000313" key="3">
    <source>
        <dbReference type="Proteomes" id="UP000653305"/>
    </source>
</evidence>
<evidence type="ECO:0000256" key="1">
    <source>
        <dbReference type="SAM" id="MobiDB-lite"/>
    </source>
</evidence>
<feature type="compositionally biased region" description="Polar residues" evidence="1">
    <location>
        <begin position="46"/>
        <end position="62"/>
    </location>
</feature>
<feature type="region of interest" description="Disordered" evidence="1">
    <location>
        <begin position="1"/>
        <end position="99"/>
    </location>
</feature>
<keyword evidence="3" id="KW-1185">Reference proteome</keyword>
<dbReference type="AlphaFoldDB" id="A0A830CQN3"/>